<evidence type="ECO:0000256" key="2">
    <source>
        <dbReference type="ARBA" id="ARBA00022559"/>
    </source>
</evidence>
<dbReference type="GO" id="GO:0004601">
    <property type="term" value="F:peroxidase activity"/>
    <property type="evidence" value="ECO:0007669"/>
    <property type="project" value="UniProtKB-KW"/>
</dbReference>
<comment type="caution">
    <text evidence="7">The sequence shown here is derived from an EMBL/GenBank/DDBJ whole genome shotgun (WGS) entry which is preliminary data.</text>
</comment>
<protein>
    <recommendedName>
        <fullName evidence="5">Glutathione peroxidase</fullName>
    </recommendedName>
</protein>
<dbReference type="Pfam" id="PF00255">
    <property type="entry name" value="GSHPx"/>
    <property type="match status" value="1"/>
</dbReference>
<dbReference type="PANTHER" id="PTHR11592:SF78">
    <property type="entry name" value="GLUTATHIONE PEROXIDASE"/>
    <property type="match status" value="1"/>
</dbReference>
<dbReference type="Proteomes" id="UP000295215">
    <property type="component" value="Unassembled WGS sequence"/>
</dbReference>
<dbReference type="OrthoDB" id="9789406at2"/>
<feature type="chain" id="PRO_5020716500" description="Glutathione peroxidase" evidence="6">
    <location>
        <begin position="19"/>
        <end position="198"/>
    </location>
</feature>
<proteinExistence type="inferred from homology"/>
<dbReference type="PROSITE" id="PS00460">
    <property type="entry name" value="GLUTATHIONE_PEROXID_1"/>
    <property type="match status" value="1"/>
</dbReference>
<evidence type="ECO:0000256" key="1">
    <source>
        <dbReference type="ARBA" id="ARBA00006926"/>
    </source>
</evidence>
<accession>A0A4R7FAH8</accession>
<keyword evidence="6" id="KW-0732">Signal</keyword>
<sequence>MKKILLVLSLCIAAPAVAGNLPFFTNPTPQAMKNIPQNSQTIYQFKVTDLYGNEFDFASLKGKKVMIVNTASECGLTPQYKQLQSMYEEFGGDNFVIVGFPANNFGGQEPGNNTEIAQFCQANYGVTFPMMSKISVKGKDMAPIYQFLTQKDKNGLADSEVEWNFQKYLIDESGHLVKVISPRTLPNDPEIKAWIKGK</sequence>
<dbReference type="PRINTS" id="PR01011">
    <property type="entry name" value="GLUTPROXDASE"/>
</dbReference>
<dbReference type="Gene3D" id="3.40.30.10">
    <property type="entry name" value="Glutaredoxin"/>
    <property type="match status" value="1"/>
</dbReference>
<dbReference type="RefSeq" id="WP_133711412.1">
    <property type="nucleotide sequence ID" value="NZ_SOAG01000001.1"/>
</dbReference>
<dbReference type="InterPro" id="IPR029759">
    <property type="entry name" value="GPX_AS"/>
</dbReference>
<organism evidence="7 8">
    <name type="scientific">Myroides indicus</name>
    <dbReference type="NCBI Taxonomy" id="1323422"/>
    <lineage>
        <taxon>Bacteria</taxon>
        <taxon>Pseudomonadati</taxon>
        <taxon>Bacteroidota</taxon>
        <taxon>Flavobacteriia</taxon>
        <taxon>Flavobacteriales</taxon>
        <taxon>Flavobacteriaceae</taxon>
        <taxon>Myroides</taxon>
    </lineage>
</organism>
<evidence type="ECO:0000256" key="4">
    <source>
        <dbReference type="PIRSR" id="PIRSR000303-1"/>
    </source>
</evidence>
<dbReference type="PROSITE" id="PS51355">
    <property type="entry name" value="GLUTATHIONE_PEROXID_3"/>
    <property type="match status" value="1"/>
</dbReference>
<dbReference type="InterPro" id="IPR036249">
    <property type="entry name" value="Thioredoxin-like_sf"/>
</dbReference>
<comment type="similarity">
    <text evidence="1 5">Belongs to the glutathione peroxidase family.</text>
</comment>
<dbReference type="CDD" id="cd00340">
    <property type="entry name" value="GSH_Peroxidase"/>
    <property type="match status" value="1"/>
</dbReference>
<feature type="active site" evidence="4">
    <location>
        <position position="74"/>
    </location>
</feature>
<name>A0A4R7FAH8_9FLAO</name>
<evidence type="ECO:0000256" key="5">
    <source>
        <dbReference type="RuleBase" id="RU000499"/>
    </source>
</evidence>
<dbReference type="InterPro" id="IPR000889">
    <property type="entry name" value="Glutathione_peroxidase"/>
</dbReference>
<dbReference type="PIRSF" id="PIRSF000303">
    <property type="entry name" value="Glutathion_perox"/>
    <property type="match status" value="1"/>
</dbReference>
<evidence type="ECO:0000256" key="6">
    <source>
        <dbReference type="SAM" id="SignalP"/>
    </source>
</evidence>
<dbReference type="SUPFAM" id="SSF52833">
    <property type="entry name" value="Thioredoxin-like"/>
    <property type="match status" value="1"/>
</dbReference>
<dbReference type="PANTHER" id="PTHR11592">
    <property type="entry name" value="GLUTATHIONE PEROXIDASE"/>
    <property type="match status" value="1"/>
</dbReference>
<feature type="signal peptide" evidence="6">
    <location>
        <begin position="1"/>
        <end position="18"/>
    </location>
</feature>
<dbReference type="GO" id="GO:0034599">
    <property type="term" value="P:cellular response to oxidative stress"/>
    <property type="evidence" value="ECO:0007669"/>
    <property type="project" value="TreeGrafter"/>
</dbReference>
<evidence type="ECO:0000313" key="7">
    <source>
        <dbReference type="EMBL" id="TDS66228.1"/>
    </source>
</evidence>
<gene>
    <name evidence="7" type="ORF">C8P70_101125</name>
</gene>
<dbReference type="FunFam" id="3.40.30.10:FF:000010">
    <property type="entry name" value="Glutathione peroxidase"/>
    <property type="match status" value="1"/>
</dbReference>
<evidence type="ECO:0000256" key="3">
    <source>
        <dbReference type="ARBA" id="ARBA00023002"/>
    </source>
</evidence>
<reference evidence="7 8" key="1">
    <citation type="submission" date="2019-03" db="EMBL/GenBank/DDBJ databases">
        <title>Genomic Encyclopedia of Archaeal and Bacterial Type Strains, Phase II (KMG-II): from individual species to whole genera.</title>
        <authorList>
            <person name="Goeker M."/>
        </authorList>
    </citation>
    <scope>NUCLEOTIDE SEQUENCE [LARGE SCALE GENOMIC DNA]</scope>
    <source>
        <strain evidence="7 8">DSM 28213</strain>
    </source>
</reference>
<keyword evidence="3 5" id="KW-0560">Oxidoreductase</keyword>
<dbReference type="AlphaFoldDB" id="A0A4R7FAH8"/>
<keyword evidence="2 5" id="KW-0575">Peroxidase</keyword>
<evidence type="ECO:0000313" key="8">
    <source>
        <dbReference type="Proteomes" id="UP000295215"/>
    </source>
</evidence>
<dbReference type="EMBL" id="SOAG01000001">
    <property type="protein sequence ID" value="TDS66228.1"/>
    <property type="molecule type" value="Genomic_DNA"/>
</dbReference>
<keyword evidence="8" id="KW-1185">Reference proteome</keyword>